<keyword evidence="4" id="KW-1185">Reference proteome</keyword>
<accession>A0A6A6PEG6</accession>
<dbReference type="OrthoDB" id="20872at2759"/>
<dbReference type="InterPro" id="IPR058525">
    <property type="entry name" value="DUF8212"/>
</dbReference>
<evidence type="ECO:0000259" key="2">
    <source>
        <dbReference type="Pfam" id="PF26640"/>
    </source>
</evidence>
<dbReference type="PANTHER" id="PTHR10622">
    <property type="entry name" value="HET DOMAIN-CONTAINING PROTEIN"/>
    <property type="match status" value="1"/>
</dbReference>
<name>A0A6A6PEG6_9PEZI</name>
<reference evidence="3" key="1">
    <citation type="journal article" date="2020" name="Stud. Mycol.">
        <title>101 Dothideomycetes genomes: a test case for predicting lifestyles and emergence of pathogens.</title>
        <authorList>
            <person name="Haridas S."/>
            <person name="Albert R."/>
            <person name="Binder M."/>
            <person name="Bloem J."/>
            <person name="Labutti K."/>
            <person name="Salamov A."/>
            <person name="Andreopoulos B."/>
            <person name="Baker S."/>
            <person name="Barry K."/>
            <person name="Bills G."/>
            <person name="Bluhm B."/>
            <person name="Cannon C."/>
            <person name="Castanera R."/>
            <person name="Culley D."/>
            <person name="Daum C."/>
            <person name="Ezra D."/>
            <person name="Gonzalez J."/>
            <person name="Henrissat B."/>
            <person name="Kuo A."/>
            <person name="Liang C."/>
            <person name="Lipzen A."/>
            <person name="Lutzoni F."/>
            <person name="Magnuson J."/>
            <person name="Mondo S."/>
            <person name="Nolan M."/>
            <person name="Ohm R."/>
            <person name="Pangilinan J."/>
            <person name="Park H.-J."/>
            <person name="Ramirez L."/>
            <person name="Alfaro M."/>
            <person name="Sun H."/>
            <person name="Tritt A."/>
            <person name="Yoshinaga Y."/>
            <person name="Zwiers L.-H."/>
            <person name="Turgeon B."/>
            <person name="Goodwin S."/>
            <person name="Spatafora J."/>
            <person name="Crous P."/>
            <person name="Grigoriev I."/>
        </authorList>
    </citation>
    <scope>NUCLEOTIDE SEQUENCE</scope>
    <source>
        <strain evidence="3">ATCC 16933</strain>
    </source>
</reference>
<dbReference type="Proteomes" id="UP000799766">
    <property type="component" value="Unassembled WGS sequence"/>
</dbReference>
<organism evidence="3 4">
    <name type="scientific">Lineolata rhizophorae</name>
    <dbReference type="NCBI Taxonomy" id="578093"/>
    <lineage>
        <taxon>Eukaryota</taxon>
        <taxon>Fungi</taxon>
        <taxon>Dikarya</taxon>
        <taxon>Ascomycota</taxon>
        <taxon>Pezizomycotina</taxon>
        <taxon>Dothideomycetes</taxon>
        <taxon>Dothideomycetes incertae sedis</taxon>
        <taxon>Lineolatales</taxon>
        <taxon>Lineolataceae</taxon>
        <taxon>Lineolata</taxon>
    </lineage>
</organism>
<dbReference type="AlphaFoldDB" id="A0A6A6PEG6"/>
<evidence type="ECO:0000313" key="3">
    <source>
        <dbReference type="EMBL" id="KAF2462404.1"/>
    </source>
</evidence>
<sequence length="302" mass="34427">MSLLRSAIEALEEFQGENVPDYAILSHTWGNGEVTFDDMIGGLAAQKAGYDKLLRTMKRARDDGFKYVWIDTCCINKASSAELSEAINSMFAWYQNACICYAYLEDVSASDMDEAFSSSRWFTRGWTLQELLAPRSVEFYGKDFQHLGSRETLVSKISSATGIDKRTLLNRDRIWRNSVARRMSWASKRHTTRIEDMAYSLLGIFNVNLPLLYGEGAKAFTRLQEEIMKDMDDHSLFAWDARTHCDSIPKQYGVFAPSPKFFVHSGNILPIPSKDTMPYMMTNKGLQIQMRSCMTSLTKIKD</sequence>
<evidence type="ECO:0000313" key="4">
    <source>
        <dbReference type="Proteomes" id="UP000799766"/>
    </source>
</evidence>
<feature type="domain" description="DUF8212" evidence="2">
    <location>
        <begin position="218"/>
        <end position="245"/>
    </location>
</feature>
<gene>
    <name evidence="3" type="ORF">BDY21DRAFT_383322</name>
</gene>
<dbReference type="EMBL" id="MU001670">
    <property type="protein sequence ID" value="KAF2462404.1"/>
    <property type="molecule type" value="Genomic_DNA"/>
</dbReference>
<feature type="domain" description="Heterokaryon incompatibility" evidence="1">
    <location>
        <begin position="22"/>
        <end position="115"/>
    </location>
</feature>
<dbReference type="Pfam" id="PF06985">
    <property type="entry name" value="HET"/>
    <property type="match status" value="1"/>
</dbReference>
<dbReference type="Pfam" id="PF26640">
    <property type="entry name" value="DUF8212"/>
    <property type="match status" value="1"/>
</dbReference>
<dbReference type="PANTHER" id="PTHR10622:SF10">
    <property type="entry name" value="HET DOMAIN-CONTAINING PROTEIN"/>
    <property type="match status" value="1"/>
</dbReference>
<proteinExistence type="predicted"/>
<evidence type="ECO:0000259" key="1">
    <source>
        <dbReference type="Pfam" id="PF06985"/>
    </source>
</evidence>
<dbReference type="InterPro" id="IPR010730">
    <property type="entry name" value="HET"/>
</dbReference>
<protein>
    <submittedName>
        <fullName evidence="3">Heterokaryon incompatibility protein-domain-containing protein</fullName>
    </submittedName>
</protein>